<feature type="non-terminal residue" evidence="2">
    <location>
        <position position="1"/>
    </location>
</feature>
<accession>A0A820LCP5</accession>
<dbReference type="InterPro" id="IPR043502">
    <property type="entry name" value="DNA/RNA_pol_sf"/>
</dbReference>
<comment type="caution">
    <text evidence="2">The sequence shown here is derived from an EMBL/GenBank/DDBJ whole genome shotgun (WGS) entry which is preliminary data.</text>
</comment>
<dbReference type="SUPFAM" id="SSF56672">
    <property type="entry name" value="DNA/RNA polymerases"/>
    <property type="match status" value="1"/>
</dbReference>
<gene>
    <name evidence="2" type="ORF">UXM345_LOCUS36165</name>
</gene>
<dbReference type="AlphaFoldDB" id="A0A820LCP5"/>
<evidence type="ECO:0000256" key="1">
    <source>
        <dbReference type="SAM" id="MobiDB-lite"/>
    </source>
</evidence>
<protein>
    <submittedName>
        <fullName evidence="2">Uncharacterized protein</fullName>
    </submittedName>
</protein>
<dbReference type="InterPro" id="IPR043128">
    <property type="entry name" value="Rev_trsase/Diguanyl_cyclase"/>
</dbReference>
<proteinExistence type="predicted"/>
<sequence>SGLLEQTAGFKIFSGGDLCNGFFQAPIDEASSRIMSWTTGTGSAAITQAFGEVLSPMSLPITTTVNGKTTTKMVCKQRVHLYIDDIFSEAEDLATMFTITEMILEKMIFLSGGGPQVTYLAPKNEDLEQQTGQNQPGVGPIQLRNQVDSRRK</sequence>
<dbReference type="EMBL" id="CAJOBF010016349">
    <property type="protein sequence ID" value="CAF4354280.1"/>
    <property type="molecule type" value="Genomic_DNA"/>
</dbReference>
<evidence type="ECO:0000313" key="2">
    <source>
        <dbReference type="EMBL" id="CAF4354280.1"/>
    </source>
</evidence>
<dbReference type="Gene3D" id="3.30.70.270">
    <property type="match status" value="1"/>
</dbReference>
<feature type="region of interest" description="Disordered" evidence="1">
    <location>
        <begin position="124"/>
        <end position="152"/>
    </location>
</feature>
<name>A0A820LCP5_9BILA</name>
<dbReference type="Gene3D" id="3.10.10.10">
    <property type="entry name" value="HIV Type 1 Reverse Transcriptase, subunit A, domain 1"/>
    <property type="match status" value="1"/>
</dbReference>
<dbReference type="Proteomes" id="UP000663842">
    <property type="component" value="Unassembled WGS sequence"/>
</dbReference>
<evidence type="ECO:0000313" key="3">
    <source>
        <dbReference type="Proteomes" id="UP000663842"/>
    </source>
</evidence>
<reference evidence="2" key="1">
    <citation type="submission" date="2021-02" db="EMBL/GenBank/DDBJ databases">
        <authorList>
            <person name="Nowell W R."/>
        </authorList>
    </citation>
    <scope>NUCLEOTIDE SEQUENCE</scope>
</reference>
<organism evidence="2 3">
    <name type="scientific">Rotaria magnacalcarata</name>
    <dbReference type="NCBI Taxonomy" id="392030"/>
    <lineage>
        <taxon>Eukaryota</taxon>
        <taxon>Metazoa</taxon>
        <taxon>Spiralia</taxon>
        <taxon>Gnathifera</taxon>
        <taxon>Rotifera</taxon>
        <taxon>Eurotatoria</taxon>
        <taxon>Bdelloidea</taxon>
        <taxon>Philodinida</taxon>
        <taxon>Philodinidae</taxon>
        <taxon>Rotaria</taxon>
    </lineage>
</organism>